<dbReference type="Pfam" id="PF18962">
    <property type="entry name" value="Por_Secre_tail"/>
    <property type="match status" value="1"/>
</dbReference>
<evidence type="ECO:0000256" key="1">
    <source>
        <dbReference type="SAM" id="SignalP"/>
    </source>
</evidence>
<feature type="signal peptide" evidence="1">
    <location>
        <begin position="1"/>
        <end position="26"/>
    </location>
</feature>
<dbReference type="Proteomes" id="UP000831785">
    <property type="component" value="Chromosome"/>
</dbReference>
<dbReference type="Gene3D" id="2.60.120.890">
    <property type="entry name" value="BT2081, beta-jelly-roll domain"/>
    <property type="match status" value="1"/>
</dbReference>
<reference evidence="3 4" key="1">
    <citation type="submission" date="2022-04" db="EMBL/GenBank/DDBJ databases">
        <title>Hymenobacter sp. isolated from the air.</title>
        <authorList>
            <person name="Won M."/>
            <person name="Lee C.-M."/>
            <person name="Woen H.-Y."/>
            <person name="Kwon S.-W."/>
        </authorList>
    </citation>
    <scope>NUCLEOTIDE SEQUENCE [LARGE SCALE GENOMIC DNA]</scope>
    <source>
        <strain evidence="4">5116 S-27</strain>
    </source>
</reference>
<name>A0ABY4F8Z1_9BACT</name>
<keyword evidence="4" id="KW-1185">Reference proteome</keyword>
<dbReference type="InterPro" id="IPR038653">
    <property type="entry name" value="Put_CMD_sf"/>
</dbReference>
<accession>A0ABY4F8Z1</accession>
<dbReference type="EMBL" id="CP095049">
    <property type="protein sequence ID" value="UOQ52681.1"/>
    <property type="molecule type" value="Genomic_DNA"/>
</dbReference>
<proteinExistence type="predicted"/>
<evidence type="ECO:0000313" key="3">
    <source>
        <dbReference type="EMBL" id="UOQ52681.1"/>
    </source>
</evidence>
<keyword evidence="1" id="KW-0732">Signal</keyword>
<feature type="domain" description="Secretion system C-terminal sorting" evidence="2">
    <location>
        <begin position="227"/>
        <end position="301"/>
    </location>
</feature>
<dbReference type="InterPro" id="IPR026444">
    <property type="entry name" value="Secre_tail"/>
</dbReference>
<feature type="chain" id="PRO_5046682242" evidence="1">
    <location>
        <begin position="27"/>
        <end position="304"/>
    </location>
</feature>
<gene>
    <name evidence="3" type="ORF">MUN80_23410</name>
</gene>
<evidence type="ECO:0000259" key="2">
    <source>
        <dbReference type="Pfam" id="PF18962"/>
    </source>
</evidence>
<dbReference type="RefSeq" id="WP_244716898.1">
    <property type="nucleotide sequence ID" value="NZ_CP095049.1"/>
</dbReference>
<protein>
    <submittedName>
        <fullName evidence="3">T9SS type A sorting domain-containing protein</fullName>
    </submittedName>
</protein>
<sequence length="304" mass="31496">MKKTFLRFLLTALTSAGALTAASAQALPNGNFENWETRGATLAPVGWVTLDDAFGLPISSGTVTRSSDKNGGQYAALLENKPYILPGVTFPGVLAIGTNADPEADLPGGVPFTGRPANMQFHYKLTGTTAASEIAGVQVALTRWTGTETVIVAAGGAELAPAANYTLETVPLEYESSATPDSIRIIFASGTSDEPTVGTALLIDDVVMTGTALATVNAARNAAVSVSPNPSTGVFTLSTSRDASWTRSAYTVTDVAGRVVQRGAAAPVNASGQRTVDLRGQRAGMYTLRLDTPEGPVVHKLLLQ</sequence>
<dbReference type="NCBIfam" id="TIGR04183">
    <property type="entry name" value="Por_Secre_tail"/>
    <property type="match status" value="1"/>
</dbReference>
<evidence type="ECO:0000313" key="4">
    <source>
        <dbReference type="Proteomes" id="UP000831785"/>
    </source>
</evidence>
<organism evidence="3 4">
    <name type="scientific">Hymenobacter cellulosivorans</name>
    <dbReference type="NCBI Taxonomy" id="2932249"/>
    <lineage>
        <taxon>Bacteria</taxon>
        <taxon>Pseudomonadati</taxon>
        <taxon>Bacteroidota</taxon>
        <taxon>Cytophagia</taxon>
        <taxon>Cytophagales</taxon>
        <taxon>Hymenobacteraceae</taxon>
        <taxon>Hymenobacter</taxon>
    </lineage>
</organism>